<feature type="transmembrane region" description="Helical" evidence="13">
    <location>
        <begin position="9"/>
        <end position="30"/>
    </location>
</feature>
<feature type="domain" description="CAAX prenyl protease 2/Lysostaphin resistance protein A-like" evidence="14">
    <location>
        <begin position="133"/>
        <end position="214"/>
    </location>
</feature>
<evidence type="ECO:0000256" key="4">
    <source>
        <dbReference type="ARBA" id="ARBA00022692"/>
    </source>
</evidence>
<gene>
    <name evidence="15" type="ORF">LSTR_LSTR009094</name>
</gene>
<sequence>MEDDVKHQYYFSCISSITACIILSVVYVASLYVWNTPHNRNHPSVIKRRFFSVFIVMMISPIFTYMFTRCNQFSKLTLLELLGFRWQGFLLASILPLILTGTLFLGPLALQGFSGIWNLYAEPMFWVNNVQSLHWLRNYVVAPLSEEFTFRACMIPLLLQCLSTSKAIFICPLFFGIVFQFGYTTVFGVYSAYLFLRTGHFVAPFLAHAFCNHMGFPDFNELTSLQEPHRTIVMTLSVVGLVVFFLLLDPLTNPEWYQNDLFYKLPLNSS</sequence>
<proteinExistence type="inferred from homology"/>
<accession>A0A482XQ75</accession>
<evidence type="ECO:0000256" key="7">
    <source>
        <dbReference type="ARBA" id="ARBA00022989"/>
    </source>
</evidence>
<comment type="catalytic activity">
    <reaction evidence="10">
        <text>Hydrolyzes the peptide bond -P2-(S-farnesyl or geranylgeranyl)C-P1'-P2'-P3'-COOH where P1' and P2' are amino acids with aliphatic sidechains and P3' is any C-terminal residue.</text>
        <dbReference type="EC" id="3.4.26.1"/>
    </reaction>
</comment>
<name>A0A482XQ75_LAOST</name>
<dbReference type="InterPro" id="IPR003675">
    <property type="entry name" value="Rce1/LyrA-like_dom"/>
</dbReference>
<evidence type="ECO:0000256" key="5">
    <source>
        <dbReference type="ARBA" id="ARBA00022801"/>
    </source>
</evidence>
<dbReference type="InterPro" id="IPR039731">
    <property type="entry name" value="Rce1"/>
</dbReference>
<evidence type="ECO:0000256" key="10">
    <source>
        <dbReference type="ARBA" id="ARBA00047280"/>
    </source>
</evidence>
<evidence type="ECO:0000256" key="12">
    <source>
        <dbReference type="ARBA" id="ARBA00049763"/>
    </source>
</evidence>
<feature type="transmembrane region" description="Helical" evidence="13">
    <location>
        <begin position="167"/>
        <end position="196"/>
    </location>
</feature>
<evidence type="ECO:0000256" key="6">
    <source>
        <dbReference type="ARBA" id="ARBA00022824"/>
    </source>
</evidence>
<keyword evidence="4 13" id="KW-0812">Transmembrane</keyword>
<feature type="transmembrane region" description="Helical" evidence="13">
    <location>
        <begin position="89"/>
        <end position="110"/>
    </location>
</feature>
<dbReference type="Proteomes" id="UP000291343">
    <property type="component" value="Unassembled WGS sequence"/>
</dbReference>
<keyword evidence="7 13" id="KW-1133">Transmembrane helix</keyword>
<evidence type="ECO:0000256" key="9">
    <source>
        <dbReference type="ARBA" id="ARBA00032607"/>
    </source>
</evidence>
<feature type="transmembrane region" description="Helical" evidence="13">
    <location>
        <begin position="231"/>
        <end position="248"/>
    </location>
</feature>
<keyword evidence="3" id="KW-0645">Protease</keyword>
<dbReference type="PANTHER" id="PTHR13046:SF0">
    <property type="entry name" value="CAAX PRENYL PROTEASE 2"/>
    <property type="match status" value="1"/>
</dbReference>
<keyword evidence="16" id="KW-1185">Reference proteome</keyword>
<evidence type="ECO:0000256" key="3">
    <source>
        <dbReference type="ARBA" id="ARBA00022670"/>
    </source>
</evidence>
<keyword evidence="5" id="KW-0378">Hydrolase</keyword>
<dbReference type="OrthoDB" id="271604at2759"/>
<evidence type="ECO:0000313" key="15">
    <source>
        <dbReference type="EMBL" id="RZF47558.1"/>
    </source>
</evidence>
<dbReference type="GO" id="GO:0004222">
    <property type="term" value="F:metalloendopeptidase activity"/>
    <property type="evidence" value="ECO:0007669"/>
    <property type="project" value="InterPro"/>
</dbReference>
<dbReference type="EC" id="3.4.26.1" evidence="11"/>
<reference evidence="15 16" key="1">
    <citation type="journal article" date="2017" name="Gigascience">
        <title>Genome sequence of the small brown planthopper, Laodelphax striatellus.</title>
        <authorList>
            <person name="Zhu J."/>
            <person name="Jiang F."/>
            <person name="Wang X."/>
            <person name="Yang P."/>
            <person name="Bao Y."/>
            <person name="Zhao W."/>
            <person name="Wang W."/>
            <person name="Lu H."/>
            <person name="Wang Q."/>
            <person name="Cui N."/>
            <person name="Li J."/>
            <person name="Chen X."/>
            <person name="Luo L."/>
            <person name="Yu J."/>
            <person name="Kang L."/>
            <person name="Cui F."/>
        </authorList>
    </citation>
    <scope>NUCLEOTIDE SEQUENCE [LARGE SCALE GENOMIC DNA]</scope>
    <source>
        <strain evidence="15">Lst14</strain>
    </source>
</reference>
<dbReference type="EMBL" id="QKKF02004048">
    <property type="protein sequence ID" value="RZF47558.1"/>
    <property type="molecule type" value="Genomic_DNA"/>
</dbReference>
<dbReference type="AlphaFoldDB" id="A0A482XQ75"/>
<dbReference type="FunCoup" id="A0A482XQ75">
    <property type="interactions" value="1793"/>
</dbReference>
<organism evidence="15 16">
    <name type="scientific">Laodelphax striatellus</name>
    <name type="common">Small brown planthopper</name>
    <name type="synonym">Delphax striatella</name>
    <dbReference type="NCBI Taxonomy" id="195883"/>
    <lineage>
        <taxon>Eukaryota</taxon>
        <taxon>Metazoa</taxon>
        <taxon>Ecdysozoa</taxon>
        <taxon>Arthropoda</taxon>
        <taxon>Hexapoda</taxon>
        <taxon>Insecta</taxon>
        <taxon>Pterygota</taxon>
        <taxon>Neoptera</taxon>
        <taxon>Paraneoptera</taxon>
        <taxon>Hemiptera</taxon>
        <taxon>Auchenorrhyncha</taxon>
        <taxon>Fulgoroidea</taxon>
        <taxon>Delphacidae</taxon>
        <taxon>Criomorphinae</taxon>
        <taxon>Laodelphax</taxon>
    </lineage>
</organism>
<feature type="transmembrane region" description="Helical" evidence="13">
    <location>
        <begin position="50"/>
        <end position="68"/>
    </location>
</feature>
<dbReference type="PANTHER" id="PTHR13046">
    <property type="entry name" value="PROTEASE U48 CAAX PRENYL PROTEASE RCE1"/>
    <property type="match status" value="1"/>
</dbReference>
<comment type="subcellular location">
    <subcellularLocation>
        <location evidence="1">Endoplasmic reticulum membrane</location>
        <topology evidence="1">Multi-pass membrane protein</topology>
    </subcellularLocation>
</comment>
<evidence type="ECO:0000256" key="2">
    <source>
        <dbReference type="ARBA" id="ARBA00006897"/>
    </source>
</evidence>
<dbReference type="STRING" id="195883.A0A482XQ75"/>
<protein>
    <recommendedName>
        <fullName evidence="12">CAAX prenyl protease 2</fullName>
        <ecNumber evidence="11">3.4.26.1</ecNumber>
    </recommendedName>
    <alternativeName>
        <fullName evidence="9">Farnesylated proteins-converting enzyme 2</fullName>
    </alternativeName>
</protein>
<dbReference type="Pfam" id="PF02517">
    <property type="entry name" value="Rce1-like"/>
    <property type="match status" value="1"/>
</dbReference>
<keyword evidence="8 13" id="KW-0472">Membrane</keyword>
<dbReference type="GO" id="GO:0071586">
    <property type="term" value="P:CAAX-box protein processing"/>
    <property type="evidence" value="ECO:0007669"/>
    <property type="project" value="InterPro"/>
</dbReference>
<dbReference type="GO" id="GO:0005789">
    <property type="term" value="C:endoplasmic reticulum membrane"/>
    <property type="evidence" value="ECO:0007669"/>
    <property type="project" value="UniProtKB-SubCell"/>
</dbReference>
<evidence type="ECO:0000259" key="14">
    <source>
        <dbReference type="Pfam" id="PF02517"/>
    </source>
</evidence>
<comment type="caution">
    <text evidence="15">The sequence shown here is derived from an EMBL/GenBank/DDBJ whole genome shotgun (WGS) entry which is preliminary data.</text>
</comment>
<evidence type="ECO:0000256" key="11">
    <source>
        <dbReference type="ARBA" id="ARBA00049729"/>
    </source>
</evidence>
<comment type="similarity">
    <text evidence="2">Belongs to the peptidase U48 family.</text>
</comment>
<dbReference type="InParanoid" id="A0A482XQ75"/>
<evidence type="ECO:0000256" key="13">
    <source>
        <dbReference type="SAM" id="Phobius"/>
    </source>
</evidence>
<evidence type="ECO:0000313" key="16">
    <source>
        <dbReference type="Proteomes" id="UP000291343"/>
    </source>
</evidence>
<dbReference type="PROSITE" id="PS51257">
    <property type="entry name" value="PROKAR_LIPOPROTEIN"/>
    <property type="match status" value="1"/>
</dbReference>
<evidence type="ECO:0000256" key="1">
    <source>
        <dbReference type="ARBA" id="ARBA00004477"/>
    </source>
</evidence>
<evidence type="ECO:0000256" key="8">
    <source>
        <dbReference type="ARBA" id="ARBA00023136"/>
    </source>
</evidence>
<dbReference type="SMR" id="A0A482XQ75"/>
<keyword evidence="6" id="KW-0256">Endoplasmic reticulum</keyword>